<dbReference type="AlphaFoldDB" id="A0A420E0U5"/>
<dbReference type="RefSeq" id="WP_120186587.1">
    <property type="nucleotide sequence ID" value="NZ_RAQM01000008.1"/>
</dbReference>
<name>A0A420E0U5_9FLAO</name>
<keyword evidence="1" id="KW-0732">Signal</keyword>
<dbReference type="Pfam" id="PF11751">
    <property type="entry name" value="PorP_SprF"/>
    <property type="match status" value="1"/>
</dbReference>
<gene>
    <name evidence="2" type="ORF">C8N26_1353</name>
</gene>
<keyword evidence="3" id="KW-1185">Reference proteome</keyword>
<accession>A0A420E0U5</accession>
<comment type="caution">
    <text evidence="2">The sequence shown here is derived from an EMBL/GenBank/DDBJ whole genome shotgun (WGS) entry which is preliminary data.</text>
</comment>
<feature type="chain" id="PRO_5019404648" evidence="1">
    <location>
        <begin position="23"/>
        <end position="311"/>
    </location>
</feature>
<sequence length="311" mass="34554">MNLINKISVLLFAIVGVNTAYSQQEPLYSQYYNNFTLLNPAYAGTHDFFTVTSSVRSQWVNEPESPRTGSLSFHGGLGNNIGFGLSAVFDKVYVLSETHLYADVSYAIKTSEKSMLSFGLKGGGSFVNVDLLSLGITDDVLFSENINDFKPNIGAGAFFYTNQFYISLSALNLLGNKFYDRSDGLITSATDNMIIYLSSGYNFKLNEYLSVKPSFLTRYTKGAPWSTDVSLAVLFNKQIELGVSHRLGDSFAGLFQVRIKDNIRLGYSYESYLSNASPYNSGSHEISVAFDLGKTEAKRNKRKPPFYWDGN</sequence>
<dbReference type="NCBIfam" id="TIGR03519">
    <property type="entry name" value="T9SS_PorP_fam"/>
    <property type="match status" value="1"/>
</dbReference>
<reference evidence="2 3" key="1">
    <citation type="submission" date="2018-09" db="EMBL/GenBank/DDBJ databases">
        <title>Genomic Encyclopedia of Archaeal and Bacterial Type Strains, Phase II (KMG-II): from individual species to whole genera.</title>
        <authorList>
            <person name="Goeker M."/>
        </authorList>
    </citation>
    <scope>NUCLEOTIDE SEQUENCE [LARGE SCALE GENOMIC DNA]</scope>
    <source>
        <strain evidence="2 3">DSM 16505</strain>
    </source>
</reference>
<organism evidence="2 3">
    <name type="scientific">Tenacibaculum lutimaris</name>
    <dbReference type="NCBI Taxonomy" id="285258"/>
    <lineage>
        <taxon>Bacteria</taxon>
        <taxon>Pseudomonadati</taxon>
        <taxon>Bacteroidota</taxon>
        <taxon>Flavobacteriia</taxon>
        <taxon>Flavobacteriales</taxon>
        <taxon>Flavobacteriaceae</taxon>
        <taxon>Tenacibaculum</taxon>
    </lineage>
</organism>
<protein>
    <submittedName>
        <fullName evidence="2">Type IX secretion system PorP/SprF family membrane protein</fullName>
    </submittedName>
</protein>
<feature type="signal peptide" evidence="1">
    <location>
        <begin position="1"/>
        <end position="22"/>
    </location>
</feature>
<evidence type="ECO:0000256" key="1">
    <source>
        <dbReference type="SAM" id="SignalP"/>
    </source>
</evidence>
<proteinExistence type="predicted"/>
<dbReference type="EMBL" id="RAQM01000008">
    <property type="protein sequence ID" value="RKF03726.1"/>
    <property type="molecule type" value="Genomic_DNA"/>
</dbReference>
<evidence type="ECO:0000313" key="2">
    <source>
        <dbReference type="EMBL" id="RKF03726.1"/>
    </source>
</evidence>
<dbReference type="InterPro" id="IPR019861">
    <property type="entry name" value="PorP/SprF_Bacteroidetes"/>
</dbReference>
<evidence type="ECO:0000313" key="3">
    <source>
        <dbReference type="Proteomes" id="UP000285780"/>
    </source>
</evidence>
<dbReference type="Proteomes" id="UP000285780">
    <property type="component" value="Unassembled WGS sequence"/>
</dbReference>